<feature type="active site" evidence="2">
    <location>
        <position position="226"/>
    </location>
</feature>
<dbReference type="GO" id="GO:0009086">
    <property type="term" value="P:methionine biosynthetic process"/>
    <property type="evidence" value="ECO:0007669"/>
    <property type="project" value="TreeGrafter"/>
</dbReference>
<dbReference type="EMBL" id="CAADFM010000040">
    <property type="protein sequence ID" value="VFK10594.1"/>
    <property type="molecule type" value="Genomic_DNA"/>
</dbReference>
<feature type="active site" evidence="2">
    <location>
        <position position="265"/>
    </location>
</feature>
<feature type="domain" description="AB hydrolase-1" evidence="3">
    <location>
        <begin position="29"/>
        <end position="235"/>
    </location>
</feature>
<protein>
    <submittedName>
        <fullName evidence="5">Homoserine O-acetyltransferase</fullName>
    </submittedName>
</protein>
<proteinExistence type="predicted"/>
<feature type="active site" description="Nucleophile" evidence="2">
    <location>
        <position position="61"/>
    </location>
</feature>
<dbReference type="Pfam" id="PF00561">
    <property type="entry name" value="Abhydrolase_1"/>
    <property type="match status" value="1"/>
</dbReference>
<accession>A0A450XD34</accession>
<sequence length="302" mass="33642">MNYQTYSKNVITTGPASKNPATGQPYGLDFPLVTMRDFVNVQKALLDSQGITSLHAVAGLSMGAMQSMEWGNAYPNMVKRIIPVAGHAYSDAHLVGFFDLLAAFIKLDPKWKNGNYYATGQPLDGLREARKLSLLTGVYWQWSQDNFGRAWADGRTSVRRNAFDDKYKIVADLGAAADANLKNVDANHFLYLIKACQDYIVGHNGSLAEELARIKAPILFIYSPNDLLMPADKVCETGRMIRKIRDEAGNRAVVEFAEIEGNAGHLDSVYSIGQAASRIKRFLDREPYETPRRRARRRDGCS</sequence>
<dbReference type="PIRSF" id="PIRSF000443">
    <property type="entry name" value="Homoser_Ac_trans"/>
    <property type="match status" value="1"/>
</dbReference>
<organism evidence="5">
    <name type="scientific">Candidatus Kentrum sp. LPFa</name>
    <dbReference type="NCBI Taxonomy" id="2126335"/>
    <lineage>
        <taxon>Bacteria</taxon>
        <taxon>Pseudomonadati</taxon>
        <taxon>Pseudomonadota</taxon>
        <taxon>Gammaproteobacteria</taxon>
        <taxon>Candidatus Kentrum</taxon>
    </lineage>
</organism>
<dbReference type="InterPro" id="IPR029058">
    <property type="entry name" value="AB_hydrolase_fold"/>
</dbReference>
<evidence type="ECO:0000256" key="2">
    <source>
        <dbReference type="PIRSR" id="PIRSR000443-1"/>
    </source>
</evidence>
<evidence type="ECO:0000259" key="3">
    <source>
        <dbReference type="Pfam" id="PF00561"/>
    </source>
</evidence>
<dbReference type="SUPFAM" id="SSF53474">
    <property type="entry name" value="alpha/beta-Hydrolases"/>
    <property type="match status" value="1"/>
</dbReference>
<dbReference type="PANTHER" id="PTHR32268">
    <property type="entry name" value="HOMOSERINE O-ACETYLTRANSFERASE"/>
    <property type="match status" value="1"/>
</dbReference>
<dbReference type="AlphaFoldDB" id="A0A450XD34"/>
<dbReference type="Gene3D" id="1.10.1740.110">
    <property type="match status" value="1"/>
</dbReference>
<evidence type="ECO:0000313" key="4">
    <source>
        <dbReference type="EMBL" id="VFK10594.1"/>
    </source>
</evidence>
<dbReference type="PANTHER" id="PTHR32268:SF11">
    <property type="entry name" value="HOMOSERINE O-ACETYLTRANSFERASE"/>
    <property type="match status" value="1"/>
</dbReference>
<gene>
    <name evidence="4" type="ORF">BECKLPF1236A_GA0070988_1004014</name>
    <name evidence="5" type="ORF">BECKLPF1236C_GA0070990_1004314</name>
</gene>
<keyword evidence="1 5" id="KW-0808">Transferase</keyword>
<dbReference type="GO" id="GO:0004414">
    <property type="term" value="F:homoserine O-acetyltransferase activity"/>
    <property type="evidence" value="ECO:0007669"/>
    <property type="project" value="TreeGrafter"/>
</dbReference>
<dbReference type="InterPro" id="IPR000073">
    <property type="entry name" value="AB_hydrolase_1"/>
</dbReference>
<reference evidence="5" key="1">
    <citation type="submission" date="2019-02" db="EMBL/GenBank/DDBJ databases">
        <authorList>
            <person name="Gruber-Vodicka R. H."/>
            <person name="Seah K. B. B."/>
        </authorList>
    </citation>
    <scope>NUCLEOTIDE SEQUENCE</scope>
    <source>
        <strain evidence="4">BECK_S312</strain>
        <strain evidence="5">BECK_S426</strain>
    </source>
</reference>
<dbReference type="Gene3D" id="3.40.50.1820">
    <property type="entry name" value="alpha/beta hydrolase"/>
    <property type="match status" value="1"/>
</dbReference>
<dbReference type="GO" id="GO:0009092">
    <property type="term" value="P:homoserine metabolic process"/>
    <property type="evidence" value="ECO:0007669"/>
    <property type="project" value="TreeGrafter"/>
</dbReference>
<name>A0A450XD34_9GAMM</name>
<evidence type="ECO:0000256" key="1">
    <source>
        <dbReference type="ARBA" id="ARBA00022679"/>
    </source>
</evidence>
<dbReference type="InterPro" id="IPR008220">
    <property type="entry name" value="HAT_MetX-like"/>
</dbReference>
<evidence type="ECO:0000313" key="5">
    <source>
        <dbReference type="EMBL" id="VFK27159.1"/>
    </source>
</evidence>
<dbReference type="EMBL" id="CAADFP010000043">
    <property type="protein sequence ID" value="VFK27159.1"/>
    <property type="molecule type" value="Genomic_DNA"/>
</dbReference>